<dbReference type="GO" id="GO:0006754">
    <property type="term" value="P:ATP biosynthetic process"/>
    <property type="evidence" value="ECO:0007669"/>
    <property type="project" value="TreeGrafter"/>
</dbReference>
<dbReference type="SUPFAM" id="SSF53254">
    <property type="entry name" value="Phosphoglycerate mutase-like"/>
    <property type="match status" value="1"/>
</dbReference>
<organism evidence="6 7">
    <name type="scientific">Pseudonocardia oroxyli</name>
    <dbReference type="NCBI Taxonomy" id="366584"/>
    <lineage>
        <taxon>Bacteria</taxon>
        <taxon>Bacillati</taxon>
        <taxon>Actinomycetota</taxon>
        <taxon>Actinomycetes</taxon>
        <taxon>Pseudonocardiales</taxon>
        <taxon>Pseudonocardiaceae</taxon>
        <taxon>Pseudonocardia</taxon>
    </lineage>
</organism>
<dbReference type="InterPro" id="IPR015797">
    <property type="entry name" value="NUDIX_hydrolase-like_dom_sf"/>
</dbReference>
<evidence type="ECO:0000256" key="3">
    <source>
        <dbReference type="RuleBase" id="RU003476"/>
    </source>
</evidence>
<dbReference type="PRINTS" id="PR00502">
    <property type="entry name" value="NUDIXFAMILY"/>
</dbReference>
<dbReference type="CDD" id="cd03673">
    <property type="entry name" value="NUDIX_Ap6A_hydrolase"/>
    <property type="match status" value="1"/>
</dbReference>
<dbReference type="Proteomes" id="UP000198967">
    <property type="component" value="Unassembled WGS sequence"/>
</dbReference>
<dbReference type="Gene3D" id="3.90.79.10">
    <property type="entry name" value="Nucleoside Triphosphate Pyrophosphohydrolase"/>
    <property type="match status" value="1"/>
</dbReference>
<dbReference type="InterPro" id="IPR000086">
    <property type="entry name" value="NUDIX_hydrolase_dom"/>
</dbReference>
<keyword evidence="2 3" id="KW-0378">Hydrolase</keyword>
<dbReference type="AlphaFoldDB" id="A0A1G7ZFR7"/>
<dbReference type="PANTHER" id="PTHR21340:SF0">
    <property type="entry name" value="BIS(5'-NUCLEOSYL)-TETRAPHOSPHATASE [ASYMMETRICAL]"/>
    <property type="match status" value="1"/>
</dbReference>
<dbReference type="SMART" id="SM00855">
    <property type="entry name" value="PGAM"/>
    <property type="match status" value="1"/>
</dbReference>
<evidence type="ECO:0000256" key="1">
    <source>
        <dbReference type="ARBA" id="ARBA00005582"/>
    </source>
</evidence>
<dbReference type="SUPFAM" id="SSF55811">
    <property type="entry name" value="Nudix"/>
    <property type="match status" value="1"/>
</dbReference>
<dbReference type="GO" id="GO:0004081">
    <property type="term" value="F:bis(5'-nucleosyl)-tetraphosphatase (asymmetrical) activity"/>
    <property type="evidence" value="ECO:0007669"/>
    <property type="project" value="TreeGrafter"/>
</dbReference>
<feature type="region of interest" description="Disordered" evidence="4">
    <location>
        <begin position="260"/>
        <end position="300"/>
    </location>
</feature>
<dbReference type="InterPro" id="IPR020084">
    <property type="entry name" value="NUDIX_hydrolase_CS"/>
</dbReference>
<name>A0A1G7ZFR7_PSEOR</name>
<dbReference type="InterPro" id="IPR013078">
    <property type="entry name" value="His_Pase_superF_clade-1"/>
</dbReference>
<feature type="domain" description="Nudix hydrolase" evidence="5">
    <location>
        <begin position="10"/>
        <end position="133"/>
    </location>
</feature>
<dbReference type="Gene3D" id="3.40.50.1240">
    <property type="entry name" value="Phosphoglycerate mutase-like"/>
    <property type="match status" value="1"/>
</dbReference>
<dbReference type="OrthoDB" id="4287477at2"/>
<dbReference type="PANTHER" id="PTHR21340">
    <property type="entry name" value="DIADENOSINE 5,5-P1,P4-TETRAPHOSPHATE PYROPHOSPHOHYDROLASE MUTT"/>
    <property type="match status" value="1"/>
</dbReference>
<protein>
    <submittedName>
        <fullName evidence="6">8-oxo-dGTP diphosphatase</fullName>
    </submittedName>
</protein>
<dbReference type="InterPro" id="IPR020476">
    <property type="entry name" value="Nudix_hydrolase"/>
</dbReference>
<evidence type="ECO:0000256" key="2">
    <source>
        <dbReference type="ARBA" id="ARBA00022801"/>
    </source>
</evidence>
<gene>
    <name evidence="6" type="ORF">SAMN05216377_118122</name>
</gene>
<dbReference type="PROSITE" id="PS00893">
    <property type="entry name" value="NUDIX_BOX"/>
    <property type="match status" value="1"/>
</dbReference>
<reference evidence="6 7" key="1">
    <citation type="submission" date="2016-10" db="EMBL/GenBank/DDBJ databases">
        <authorList>
            <person name="de Groot N.N."/>
        </authorList>
    </citation>
    <scope>NUCLEOTIDE SEQUENCE [LARGE SCALE GENOMIC DNA]</scope>
    <source>
        <strain evidence="6 7">CGMCC 4.3143</strain>
    </source>
</reference>
<keyword evidence="7" id="KW-1185">Reference proteome</keyword>
<dbReference type="RefSeq" id="WP_093089018.1">
    <property type="nucleotide sequence ID" value="NZ_FNBE01000018.1"/>
</dbReference>
<dbReference type="STRING" id="366584.SAMN05216377_118122"/>
<evidence type="ECO:0000313" key="7">
    <source>
        <dbReference type="Proteomes" id="UP000198967"/>
    </source>
</evidence>
<evidence type="ECO:0000313" key="6">
    <source>
        <dbReference type="EMBL" id="SDH07465.1"/>
    </source>
</evidence>
<dbReference type="PROSITE" id="PS51462">
    <property type="entry name" value="NUDIX"/>
    <property type="match status" value="1"/>
</dbReference>
<dbReference type="EMBL" id="FNBE01000018">
    <property type="protein sequence ID" value="SDH07465.1"/>
    <property type="molecule type" value="Genomic_DNA"/>
</dbReference>
<dbReference type="InterPro" id="IPR051325">
    <property type="entry name" value="Nudix_hydrolase_domain"/>
</dbReference>
<dbReference type="InterPro" id="IPR029033">
    <property type="entry name" value="His_PPase_superfam"/>
</dbReference>
<evidence type="ECO:0000259" key="5">
    <source>
        <dbReference type="PROSITE" id="PS51462"/>
    </source>
</evidence>
<sequence>MTDLHAALGADVLAAGTVLWRGEHVALVHRPRYDDWSLPKGKLERGESLAACAIRETREETGLRARLGRRIGDVRYTVPEGRKLVRYWAAEALEEVDFVPNDEVDELRWVSPTEAARLVTYPHDAQVLDRFTPPSTVLLVVRHAKAGSRNNWDGDDDLRPLSGDGRHQAEHLVGFLGLFGPERFHSATPVRCVDTLAPAAGAAPILPEPLLGEEGYWADPAAGRDRFRALLATPGVTALCSQGGVIPDVVAELLEESGARPTGVPCPVEKPVPSKKAGTWVLTTGPDGGLRSADYYPTPG</sequence>
<accession>A0A1G7ZFR7</accession>
<comment type="similarity">
    <text evidence="1 3">Belongs to the Nudix hydrolase family.</text>
</comment>
<dbReference type="GO" id="GO:0006167">
    <property type="term" value="P:AMP biosynthetic process"/>
    <property type="evidence" value="ECO:0007669"/>
    <property type="project" value="TreeGrafter"/>
</dbReference>
<dbReference type="Pfam" id="PF00293">
    <property type="entry name" value="NUDIX"/>
    <property type="match status" value="1"/>
</dbReference>
<evidence type="ECO:0000256" key="4">
    <source>
        <dbReference type="SAM" id="MobiDB-lite"/>
    </source>
</evidence>
<proteinExistence type="inferred from homology"/>